<dbReference type="CDD" id="cd00060">
    <property type="entry name" value="FHA"/>
    <property type="match status" value="1"/>
</dbReference>
<feature type="domain" description="FHA" evidence="1">
    <location>
        <begin position="18"/>
        <end position="78"/>
    </location>
</feature>
<dbReference type="Pfam" id="PF00498">
    <property type="entry name" value="FHA"/>
    <property type="match status" value="1"/>
</dbReference>
<protein>
    <submittedName>
        <fullName evidence="3">Serine/threonine-protein kinase dclk3</fullName>
    </submittedName>
</protein>
<evidence type="ECO:0000313" key="4">
    <source>
        <dbReference type="Proteomes" id="UP001150062"/>
    </source>
</evidence>
<keyword evidence="3" id="KW-0808">Transferase</keyword>
<dbReference type="Gene3D" id="1.10.510.10">
    <property type="entry name" value="Transferase(Phosphotransferase) domain 1"/>
    <property type="match status" value="1"/>
</dbReference>
<dbReference type="InterPro" id="IPR000719">
    <property type="entry name" value="Prot_kinase_dom"/>
</dbReference>
<evidence type="ECO:0000259" key="1">
    <source>
        <dbReference type="PROSITE" id="PS50006"/>
    </source>
</evidence>
<keyword evidence="4" id="KW-1185">Reference proteome</keyword>
<dbReference type="InterPro" id="IPR011009">
    <property type="entry name" value="Kinase-like_dom_sf"/>
</dbReference>
<comment type="caution">
    <text evidence="3">The sequence shown here is derived from an EMBL/GenBank/DDBJ whole genome shotgun (WGS) entry which is preliminary data.</text>
</comment>
<dbReference type="PROSITE" id="PS50006">
    <property type="entry name" value="FHA_DOMAIN"/>
    <property type="match status" value="1"/>
</dbReference>
<keyword evidence="3" id="KW-0418">Kinase</keyword>
<dbReference type="InterPro" id="IPR000253">
    <property type="entry name" value="FHA_dom"/>
</dbReference>
<reference evidence="3" key="1">
    <citation type="submission" date="2022-08" db="EMBL/GenBank/DDBJ databases">
        <title>Novel sulfate-reducing endosymbionts in the free-living metamonad Anaeramoeba.</title>
        <authorList>
            <person name="Jerlstrom-Hultqvist J."/>
            <person name="Cepicka I."/>
            <person name="Gallot-Lavallee L."/>
            <person name="Salas-Leiva D."/>
            <person name="Curtis B.A."/>
            <person name="Zahonova K."/>
            <person name="Pipaliya S."/>
            <person name="Dacks J."/>
            <person name="Roger A.J."/>
        </authorList>
    </citation>
    <scope>NUCLEOTIDE SEQUENCE</scope>
    <source>
        <strain evidence="3">Schooner1</strain>
    </source>
</reference>
<dbReference type="PROSITE" id="PS50011">
    <property type="entry name" value="PROTEIN_KINASE_DOM"/>
    <property type="match status" value="1"/>
</dbReference>
<evidence type="ECO:0000313" key="3">
    <source>
        <dbReference type="EMBL" id="KAJ6241079.1"/>
    </source>
</evidence>
<dbReference type="Gene3D" id="3.30.200.20">
    <property type="entry name" value="Phosphorylase Kinase, domain 1"/>
    <property type="match status" value="1"/>
</dbReference>
<dbReference type="SMART" id="SM00240">
    <property type="entry name" value="FHA"/>
    <property type="match status" value="1"/>
</dbReference>
<gene>
    <name evidence="3" type="ORF">M0813_23730</name>
</gene>
<dbReference type="Gene3D" id="2.60.200.20">
    <property type="match status" value="1"/>
</dbReference>
<dbReference type="GO" id="GO:0016301">
    <property type="term" value="F:kinase activity"/>
    <property type="evidence" value="ECO:0007669"/>
    <property type="project" value="UniProtKB-KW"/>
</dbReference>
<dbReference type="SUPFAM" id="SSF49879">
    <property type="entry name" value="SMAD/FHA domain"/>
    <property type="match status" value="1"/>
</dbReference>
<feature type="domain" description="Protein kinase" evidence="2">
    <location>
        <begin position="83"/>
        <end position="350"/>
    </location>
</feature>
<dbReference type="InterPro" id="IPR008984">
    <property type="entry name" value="SMAD_FHA_dom_sf"/>
</dbReference>
<dbReference type="PANTHER" id="PTHR24347">
    <property type="entry name" value="SERINE/THREONINE-PROTEIN KINASE"/>
    <property type="match status" value="1"/>
</dbReference>
<dbReference type="Proteomes" id="UP001150062">
    <property type="component" value="Unassembled WGS sequence"/>
</dbReference>
<organism evidence="3 4">
    <name type="scientific">Anaeramoeba flamelloides</name>
    <dbReference type="NCBI Taxonomy" id="1746091"/>
    <lineage>
        <taxon>Eukaryota</taxon>
        <taxon>Metamonada</taxon>
        <taxon>Anaeramoebidae</taxon>
        <taxon>Anaeramoeba</taxon>
    </lineage>
</organism>
<dbReference type="SUPFAM" id="SSF56112">
    <property type="entry name" value="Protein kinase-like (PK-like)"/>
    <property type="match status" value="1"/>
</dbReference>
<evidence type="ECO:0000259" key="2">
    <source>
        <dbReference type="PROSITE" id="PS50011"/>
    </source>
</evidence>
<proteinExistence type="predicted"/>
<dbReference type="Pfam" id="PF00069">
    <property type="entry name" value="Pkinase"/>
    <property type="match status" value="1"/>
</dbReference>
<sequence>MYSLTEGIEDLKADRPRIRIGRTKISNIFIDDEKISKNHCEIILERVKKSEQKENNQPPIAWLTDKSTNGVWVNGKKEISKSYKIFGLANEGGYGQVYLGRNIHNKELITVQAFENKIFYDQKELEHETNKKKFLQSINKLKEIQSENLVRIHSVITTEDHLYIIREYLNLDDLSSVIQKREKFPEEEARSIFEQIIQIIDFLHENEIVHRNIRPEILLIKIIDSKIKVVLSNRGIDNLIPNNLSSYTIAQRTSTRAPETLSPEFNINKPCDLWSAGVILYMLLSGIRVFQEPRKDGLTLYNQIEKAVFDFSPDPFSSITIAAKNLIRRLLHILQEYRPTTKEVLNHPWMANRSELIKYECEDLDEYIY</sequence>
<accession>A0ABQ8YAR1</accession>
<name>A0ABQ8YAR1_9EUKA</name>
<dbReference type="EMBL" id="JAOAOG010000197">
    <property type="protein sequence ID" value="KAJ6241079.1"/>
    <property type="molecule type" value="Genomic_DNA"/>
</dbReference>